<dbReference type="SUPFAM" id="SSF47789">
    <property type="entry name" value="C-terminal domain of RNA polymerase alpha subunit"/>
    <property type="match status" value="1"/>
</dbReference>
<dbReference type="EMBL" id="JAGGDJ010000002">
    <property type="protein sequence ID" value="MBO7743228.1"/>
    <property type="molecule type" value="Genomic_DNA"/>
</dbReference>
<evidence type="ECO:0000313" key="1">
    <source>
        <dbReference type="EMBL" id="MBO7743228.1"/>
    </source>
</evidence>
<accession>A0ABS3W4I8</accession>
<reference evidence="1 2" key="1">
    <citation type="submission" date="2021-03" db="EMBL/GenBank/DDBJ databases">
        <title>Paenibacillus artemisicola MWE-103 whole genome sequence.</title>
        <authorList>
            <person name="Ham Y.J."/>
        </authorList>
    </citation>
    <scope>NUCLEOTIDE SEQUENCE [LARGE SCALE GENOMIC DNA]</scope>
    <source>
        <strain evidence="1 2">MWE-103</strain>
    </source>
</reference>
<evidence type="ECO:0008006" key="3">
    <source>
        <dbReference type="Google" id="ProtNLM"/>
    </source>
</evidence>
<proteinExistence type="predicted"/>
<gene>
    <name evidence="1" type="ORF">I8J29_03410</name>
</gene>
<keyword evidence="2" id="KW-1185">Reference proteome</keyword>
<name>A0ABS3W4I8_9BACL</name>
<evidence type="ECO:0000313" key="2">
    <source>
        <dbReference type="Proteomes" id="UP000670947"/>
    </source>
</evidence>
<dbReference type="Proteomes" id="UP000670947">
    <property type="component" value="Unassembled WGS sequence"/>
</dbReference>
<protein>
    <recommendedName>
        <fullName evidence="3">DNA-binding protein</fullName>
    </recommendedName>
</protein>
<dbReference type="Gene3D" id="1.10.150.20">
    <property type="entry name" value="5' to 3' exonuclease, C-terminal subdomain"/>
    <property type="match status" value="1"/>
</dbReference>
<organism evidence="1 2">
    <name type="scientific">Paenibacillus artemisiicola</name>
    <dbReference type="NCBI Taxonomy" id="1172618"/>
    <lineage>
        <taxon>Bacteria</taxon>
        <taxon>Bacillati</taxon>
        <taxon>Bacillota</taxon>
        <taxon>Bacilli</taxon>
        <taxon>Bacillales</taxon>
        <taxon>Paenibacillaceae</taxon>
        <taxon>Paenibacillus</taxon>
    </lineage>
</organism>
<sequence>METKPARLPGSDLPAGLSKPAQRALANAGLTGLAQVAKLSAGEFQALHGIGPKAVGLIREAMAVKGLRFKNEA</sequence>
<comment type="caution">
    <text evidence="1">The sequence shown here is derived from an EMBL/GenBank/DDBJ whole genome shotgun (WGS) entry which is preliminary data.</text>
</comment>